<organism evidence="1 2">
    <name type="scientific">Panagrolaimus sp. ES5</name>
    <dbReference type="NCBI Taxonomy" id="591445"/>
    <lineage>
        <taxon>Eukaryota</taxon>
        <taxon>Metazoa</taxon>
        <taxon>Ecdysozoa</taxon>
        <taxon>Nematoda</taxon>
        <taxon>Chromadorea</taxon>
        <taxon>Rhabditida</taxon>
        <taxon>Tylenchina</taxon>
        <taxon>Panagrolaimomorpha</taxon>
        <taxon>Panagrolaimoidea</taxon>
        <taxon>Panagrolaimidae</taxon>
        <taxon>Panagrolaimus</taxon>
    </lineage>
</organism>
<proteinExistence type="predicted"/>
<name>A0AC34FJ35_9BILA</name>
<dbReference type="Proteomes" id="UP000887579">
    <property type="component" value="Unplaced"/>
</dbReference>
<dbReference type="WBParaSite" id="ES5_v2.g17373.t1">
    <property type="protein sequence ID" value="ES5_v2.g17373.t1"/>
    <property type="gene ID" value="ES5_v2.g17373"/>
</dbReference>
<protein>
    <submittedName>
        <fullName evidence="2">RRM domain-containing protein</fullName>
    </submittedName>
</protein>
<reference evidence="2" key="1">
    <citation type="submission" date="2022-11" db="UniProtKB">
        <authorList>
            <consortium name="WormBaseParasite"/>
        </authorList>
    </citation>
    <scope>IDENTIFICATION</scope>
</reference>
<evidence type="ECO:0000313" key="2">
    <source>
        <dbReference type="WBParaSite" id="ES5_v2.g17373.t1"/>
    </source>
</evidence>
<accession>A0AC34FJ35</accession>
<evidence type="ECO:0000313" key="1">
    <source>
        <dbReference type="Proteomes" id="UP000887579"/>
    </source>
</evidence>
<sequence length="183" mass="20813">MTVLVAWRTFIYCIAFIFIGTVFEAAMSYRRSENLDAKVYVGGLPDNARQEEVEDMFRRYGRIRKIWVARRPPGFGFVEFEDVRDAEDAVRALDGTKVGGQRIKVELSHGKSRNSRGGGGSGRRSDRNDRGGGSNRNYDRQRSRSPRRRTSGSPPKRSRSPRKDAAPRSPRRSFSRSRSVTPQ</sequence>